<dbReference type="Pfam" id="PF01425">
    <property type="entry name" value="Amidase"/>
    <property type="match status" value="1"/>
</dbReference>
<gene>
    <name evidence="2" type="ORF">METZ01_LOCUS340712</name>
</gene>
<feature type="domain" description="Amidase" evidence="1">
    <location>
        <begin position="30"/>
        <end position="106"/>
    </location>
</feature>
<dbReference type="InterPro" id="IPR052739">
    <property type="entry name" value="FAAH2"/>
</dbReference>
<dbReference type="PANTHER" id="PTHR43372">
    <property type="entry name" value="FATTY-ACID AMIDE HYDROLASE"/>
    <property type="match status" value="1"/>
</dbReference>
<dbReference type="InterPro" id="IPR036928">
    <property type="entry name" value="AS_sf"/>
</dbReference>
<dbReference type="SUPFAM" id="SSF75304">
    <property type="entry name" value="Amidase signature (AS) enzymes"/>
    <property type="match status" value="1"/>
</dbReference>
<reference evidence="2" key="1">
    <citation type="submission" date="2018-05" db="EMBL/GenBank/DDBJ databases">
        <authorList>
            <person name="Lanie J.A."/>
            <person name="Ng W.-L."/>
            <person name="Kazmierczak K.M."/>
            <person name="Andrzejewski T.M."/>
            <person name="Davidsen T.M."/>
            <person name="Wayne K.J."/>
            <person name="Tettelin H."/>
            <person name="Glass J.I."/>
            <person name="Rusch D."/>
            <person name="Podicherti R."/>
            <person name="Tsui H.-C.T."/>
            <person name="Winkler M.E."/>
        </authorList>
    </citation>
    <scope>NUCLEOTIDE SEQUENCE</scope>
</reference>
<dbReference type="AlphaFoldDB" id="A0A382QSH8"/>
<proteinExistence type="predicted"/>
<name>A0A382QSH8_9ZZZZ</name>
<protein>
    <recommendedName>
        <fullName evidence="1">Amidase domain-containing protein</fullName>
    </recommendedName>
</protein>
<evidence type="ECO:0000259" key="1">
    <source>
        <dbReference type="Pfam" id="PF01425"/>
    </source>
</evidence>
<accession>A0A382QSH8</accession>
<dbReference type="InterPro" id="IPR023631">
    <property type="entry name" value="Amidase_dom"/>
</dbReference>
<dbReference type="EMBL" id="UINC01116254">
    <property type="protein sequence ID" value="SVC87858.1"/>
    <property type="molecule type" value="Genomic_DNA"/>
</dbReference>
<dbReference type="PANTHER" id="PTHR43372:SF4">
    <property type="entry name" value="FATTY-ACID AMIDE HYDROLASE 2"/>
    <property type="match status" value="1"/>
</dbReference>
<dbReference type="GO" id="GO:0012505">
    <property type="term" value="C:endomembrane system"/>
    <property type="evidence" value="ECO:0007669"/>
    <property type="project" value="TreeGrafter"/>
</dbReference>
<dbReference type="Gene3D" id="3.90.1300.10">
    <property type="entry name" value="Amidase signature (AS) domain"/>
    <property type="match status" value="1"/>
</dbReference>
<evidence type="ECO:0000313" key="2">
    <source>
        <dbReference type="EMBL" id="SVC87858.1"/>
    </source>
</evidence>
<organism evidence="2">
    <name type="scientific">marine metagenome</name>
    <dbReference type="NCBI Taxonomy" id="408172"/>
    <lineage>
        <taxon>unclassified sequences</taxon>
        <taxon>metagenomes</taxon>
        <taxon>ecological metagenomes</taxon>
    </lineage>
</organism>
<feature type="non-terminal residue" evidence="2">
    <location>
        <position position="107"/>
    </location>
</feature>
<sequence>MSSTDLELCYLSATDVLKRFRACTLSPVEYLTELIKRAEETEPVINAFAFTWFDQAMDLAKKAEKKYARKDPNIRALEGLPLAVKDQPDIKGQPMTMGSLYLKDNVS</sequence>